<dbReference type="RefSeq" id="WP_089879761.1">
    <property type="nucleotide sequence ID" value="NZ_FOYS01000003.1"/>
</dbReference>
<dbReference type="PROSITE" id="PS51257">
    <property type="entry name" value="PROKAR_LIPOPROTEIN"/>
    <property type="match status" value="1"/>
</dbReference>
<reference evidence="2" key="1">
    <citation type="submission" date="2016-10" db="EMBL/GenBank/DDBJ databases">
        <authorList>
            <person name="Varghese N."/>
            <person name="Submissions S."/>
        </authorList>
    </citation>
    <scope>NUCLEOTIDE SEQUENCE [LARGE SCALE GENOMIC DNA]</scope>
    <source>
        <strain evidence="2">CGMCC 1.8711</strain>
    </source>
</reference>
<gene>
    <name evidence="1" type="ORF">SAMN04488124_1877</name>
</gene>
<accession>A0A1I6H7H0</accession>
<dbReference type="Proteomes" id="UP000243250">
    <property type="component" value="Unassembled WGS sequence"/>
</dbReference>
<sequence length="168" mass="17518">MPSTRRAFLASVGGLGTTLLGGCAARRVTAGPKHAEYGTATPAPTRGTAEHLTVTRSVESSELTDGECVDVAANAVGERVERGARVQSVRDSAALDAVTEPAVLVGIETYYGRHGAYQRGPSADFDGVVEGAPATVDVTLRHENDGGTVQKHECTFPVVVRHVGVYDT</sequence>
<dbReference type="EMBL" id="FOYS01000003">
    <property type="protein sequence ID" value="SFR50392.1"/>
    <property type="molecule type" value="Genomic_DNA"/>
</dbReference>
<evidence type="ECO:0000313" key="2">
    <source>
        <dbReference type="Proteomes" id="UP000243250"/>
    </source>
</evidence>
<name>A0A1I6H7H0_9EURY</name>
<keyword evidence="2" id="KW-1185">Reference proteome</keyword>
<dbReference type="PROSITE" id="PS51318">
    <property type="entry name" value="TAT"/>
    <property type="match status" value="1"/>
</dbReference>
<proteinExistence type="predicted"/>
<evidence type="ECO:0000313" key="1">
    <source>
        <dbReference type="EMBL" id="SFR50392.1"/>
    </source>
</evidence>
<dbReference type="STRING" id="555875.SAMN04488124_1877"/>
<protein>
    <submittedName>
        <fullName evidence="1">Uncharacterized protein</fullName>
    </submittedName>
</protein>
<organism evidence="1 2">
    <name type="scientific">Halogeometricum limi</name>
    <dbReference type="NCBI Taxonomy" id="555875"/>
    <lineage>
        <taxon>Archaea</taxon>
        <taxon>Methanobacteriati</taxon>
        <taxon>Methanobacteriota</taxon>
        <taxon>Stenosarchaea group</taxon>
        <taxon>Halobacteria</taxon>
        <taxon>Halobacteriales</taxon>
        <taxon>Haloferacaceae</taxon>
        <taxon>Halogeometricum</taxon>
    </lineage>
</organism>
<dbReference type="AlphaFoldDB" id="A0A1I6H7H0"/>
<dbReference type="InterPro" id="IPR006311">
    <property type="entry name" value="TAT_signal"/>
</dbReference>